<feature type="compositionally biased region" description="Basic residues" evidence="2">
    <location>
        <begin position="281"/>
        <end position="291"/>
    </location>
</feature>
<dbReference type="PANTHER" id="PTHR14015:SF2">
    <property type="entry name" value="OPIOID GROWTH FACTOR RECEPTOR (OGFR) CONSERVED DOMAIN-CONTAINING PROTEIN"/>
    <property type="match status" value="1"/>
</dbReference>
<dbReference type="EMBL" id="CAFZ01000020">
    <property type="protein sequence ID" value="CCA67834.1"/>
    <property type="molecule type" value="Genomic_DNA"/>
</dbReference>
<keyword evidence="5" id="KW-1185">Reference proteome</keyword>
<dbReference type="InterPro" id="IPR039574">
    <property type="entry name" value="OGFr"/>
</dbReference>
<dbReference type="InParanoid" id="G4T944"/>
<dbReference type="HOGENOM" id="CLU_032134_2_0_1"/>
<reference evidence="4 5" key="1">
    <citation type="journal article" date="2011" name="PLoS Pathog.">
        <title>Endophytic Life Strategies Decoded by Genome and Transcriptome Analyses of the Mutualistic Root Symbiont Piriformospora indica.</title>
        <authorList>
            <person name="Zuccaro A."/>
            <person name="Lahrmann U."/>
            <person name="Guldener U."/>
            <person name="Langen G."/>
            <person name="Pfiffi S."/>
            <person name="Biedenkopf D."/>
            <person name="Wong P."/>
            <person name="Samans B."/>
            <person name="Grimm C."/>
            <person name="Basiewicz M."/>
            <person name="Murat C."/>
            <person name="Martin F."/>
            <person name="Kogel K.H."/>
        </authorList>
    </citation>
    <scope>NUCLEOTIDE SEQUENCE [LARGE SCALE GENOMIC DNA]</scope>
    <source>
        <strain evidence="4 5">DSM 11827</strain>
    </source>
</reference>
<gene>
    <name evidence="4" type="ORF">PIIN_01658</name>
</gene>
<evidence type="ECO:0000313" key="5">
    <source>
        <dbReference type="Proteomes" id="UP000007148"/>
    </source>
</evidence>
<comment type="similarity">
    <text evidence="1">Belongs to the opioid growth factor receptor family.</text>
</comment>
<dbReference type="GO" id="GO:0140625">
    <property type="term" value="F:opioid growth factor receptor activity"/>
    <property type="evidence" value="ECO:0007669"/>
    <property type="project" value="InterPro"/>
</dbReference>
<evidence type="ECO:0000313" key="4">
    <source>
        <dbReference type="EMBL" id="CCA67834.1"/>
    </source>
</evidence>
<feature type="region of interest" description="Disordered" evidence="2">
    <location>
        <begin position="251"/>
        <end position="291"/>
    </location>
</feature>
<name>G4T944_SERID</name>
<dbReference type="OMA" id="WWANCLR"/>
<proteinExistence type="inferred from homology"/>
<evidence type="ECO:0000256" key="1">
    <source>
        <dbReference type="ARBA" id="ARBA00010365"/>
    </source>
</evidence>
<feature type="domain" description="Opioid growth factor receptor (OGFr) conserved" evidence="3">
    <location>
        <begin position="21"/>
        <end position="223"/>
    </location>
</feature>
<dbReference type="PANTHER" id="PTHR14015">
    <property type="entry name" value="OPIOID GROWTH FACTOR RECEPTOR OGFR ZETA-TYPE OPIOID RECEPTOR"/>
    <property type="match status" value="1"/>
</dbReference>
<comment type="caution">
    <text evidence="4">The sequence shown here is derived from an EMBL/GenBank/DDBJ whole genome shotgun (WGS) entry which is preliminary data.</text>
</comment>
<accession>G4T944</accession>
<organism evidence="4 5">
    <name type="scientific">Serendipita indica (strain DSM 11827)</name>
    <name type="common">Root endophyte fungus</name>
    <name type="synonym">Piriformospora indica</name>
    <dbReference type="NCBI Taxonomy" id="1109443"/>
    <lineage>
        <taxon>Eukaryota</taxon>
        <taxon>Fungi</taxon>
        <taxon>Dikarya</taxon>
        <taxon>Basidiomycota</taxon>
        <taxon>Agaricomycotina</taxon>
        <taxon>Agaricomycetes</taxon>
        <taxon>Sebacinales</taxon>
        <taxon>Serendipitaceae</taxon>
        <taxon>Serendipita</taxon>
    </lineage>
</organism>
<dbReference type="Proteomes" id="UP000007148">
    <property type="component" value="Unassembled WGS sequence"/>
</dbReference>
<evidence type="ECO:0000256" key="2">
    <source>
        <dbReference type="SAM" id="MobiDB-lite"/>
    </source>
</evidence>
<dbReference type="AlphaFoldDB" id="G4T944"/>
<sequence>MSIPRDVQEFLLEYPGVSDQTRKQRNLEFYRNVRRCQPDNMLIEELLRNWQDDFETLEYEHGFIQWLFPIREFGMNYDSQPLQKHEIEAMKGDEVVMQRLVRSYRLMLSFYGMELLDEETGLLSRSLQESQYLSGIVSHDGYRSRYRNLVRSPHNYLRISRILKCLSELGMEHMNAGFLLHVLCEQSDQNKLNAQHLRNSMDRWWINCIRNEHERLFINELVAQVRGGGRVFNRADYEQLLAQRKETGRLQWPESDTLDAIYPQDQPESEEQAGAPSEGHRKLKKTKKGVE</sequence>
<evidence type="ECO:0000259" key="3">
    <source>
        <dbReference type="Pfam" id="PF04664"/>
    </source>
</evidence>
<dbReference type="OrthoDB" id="9030204at2759"/>
<dbReference type="GO" id="GO:0016020">
    <property type="term" value="C:membrane"/>
    <property type="evidence" value="ECO:0007669"/>
    <property type="project" value="InterPro"/>
</dbReference>
<protein>
    <recommendedName>
        <fullName evidence="3">Opioid growth factor receptor (OGFr) conserved domain-containing protein</fullName>
    </recommendedName>
</protein>
<dbReference type="eggNOG" id="ENOG502QVIF">
    <property type="taxonomic scope" value="Eukaryota"/>
</dbReference>
<dbReference type="InterPro" id="IPR006757">
    <property type="entry name" value="OGF_rcpt"/>
</dbReference>
<dbReference type="Pfam" id="PF04664">
    <property type="entry name" value="OGFr_N"/>
    <property type="match status" value="1"/>
</dbReference>